<dbReference type="GO" id="GO:0004553">
    <property type="term" value="F:hydrolase activity, hydrolyzing O-glycosyl compounds"/>
    <property type="evidence" value="ECO:0007669"/>
    <property type="project" value="InterPro"/>
</dbReference>
<sequence length="413" mass="45901">MSISLISMLTGEVFPVTDIMINGDQDSRVNIVFLGDGYTQEEMNDYIDDVGEVVEGLFSAVPYSNYINHFNVFAIEVPSNESGTDHPGTAYDCGGDAGNVFYADTYFNSTFDYGGIHRALVATNTSAAYDVLINNTPQWDIVFIMVNTTMYGGTGGAFATFSRHELSIEIAIHEIGHSFSGLADEYWFSGWETANMTQESNPLFNKWSPWLYDNGIGIYQYESPGNNWYRPHQDCKMRYLGPPFCSVCAEKTIISVYSILDPIDTYFPENLELTVPASGTEYFSINPIPTVPSFITIDWFIDEQIINHGSTSIELEASLYSEGEHEVKVVVKDLSELVRNDPLNLLESEIIWSLMIVCNTIGDLNSDGMVNIQDVILLVNDVIGTLADVTCADLNDDGEINILDIVQLVNIIL</sequence>
<reference evidence="2" key="1">
    <citation type="submission" date="2018-05" db="EMBL/GenBank/DDBJ databases">
        <authorList>
            <person name="Lanie J.A."/>
            <person name="Ng W.-L."/>
            <person name="Kazmierczak K.M."/>
            <person name="Andrzejewski T.M."/>
            <person name="Davidsen T.M."/>
            <person name="Wayne K.J."/>
            <person name="Tettelin H."/>
            <person name="Glass J.I."/>
            <person name="Rusch D."/>
            <person name="Podicherti R."/>
            <person name="Tsui H.-C.T."/>
            <person name="Winkler M.E."/>
        </authorList>
    </citation>
    <scope>NUCLEOTIDE SEQUENCE</scope>
</reference>
<protein>
    <recommendedName>
        <fullName evidence="1">Dockerin domain-containing protein</fullName>
    </recommendedName>
</protein>
<evidence type="ECO:0000259" key="1">
    <source>
        <dbReference type="PROSITE" id="PS51766"/>
    </source>
</evidence>
<evidence type="ECO:0000313" key="2">
    <source>
        <dbReference type="EMBL" id="SVB24312.1"/>
    </source>
</evidence>
<proteinExistence type="predicted"/>
<dbReference type="InterPro" id="IPR018247">
    <property type="entry name" value="EF_Hand_1_Ca_BS"/>
</dbReference>
<accession>A0A382CET0</accession>
<feature type="non-terminal residue" evidence="2">
    <location>
        <position position="413"/>
    </location>
</feature>
<dbReference type="Gene3D" id="1.10.1330.10">
    <property type="entry name" value="Dockerin domain"/>
    <property type="match status" value="1"/>
</dbReference>
<name>A0A382CET0_9ZZZZ</name>
<dbReference type="InterPro" id="IPR016134">
    <property type="entry name" value="Dockerin_dom"/>
</dbReference>
<organism evidence="2">
    <name type="scientific">marine metagenome</name>
    <dbReference type="NCBI Taxonomy" id="408172"/>
    <lineage>
        <taxon>unclassified sequences</taxon>
        <taxon>metagenomes</taxon>
        <taxon>ecological metagenomes</taxon>
    </lineage>
</organism>
<dbReference type="InterPro" id="IPR019026">
    <property type="entry name" value="Peptidase_M64_IgA"/>
</dbReference>
<dbReference type="PROSITE" id="PS51766">
    <property type="entry name" value="DOCKERIN"/>
    <property type="match status" value="1"/>
</dbReference>
<dbReference type="CDD" id="cd14256">
    <property type="entry name" value="Dockerin_I"/>
    <property type="match status" value="1"/>
</dbReference>
<dbReference type="Pfam" id="PF09471">
    <property type="entry name" value="Peptidase_M64"/>
    <property type="match status" value="1"/>
</dbReference>
<dbReference type="Gene3D" id="3.40.390.10">
    <property type="entry name" value="Collagenase (Catalytic Domain)"/>
    <property type="match status" value="1"/>
</dbReference>
<dbReference type="AlphaFoldDB" id="A0A382CET0"/>
<dbReference type="GO" id="GO:0008237">
    <property type="term" value="F:metallopeptidase activity"/>
    <property type="evidence" value="ECO:0007669"/>
    <property type="project" value="InterPro"/>
</dbReference>
<feature type="non-terminal residue" evidence="2">
    <location>
        <position position="1"/>
    </location>
</feature>
<feature type="domain" description="Dockerin" evidence="1">
    <location>
        <begin position="357"/>
        <end position="413"/>
    </location>
</feature>
<dbReference type="InterPro" id="IPR036439">
    <property type="entry name" value="Dockerin_dom_sf"/>
</dbReference>
<gene>
    <name evidence="2" type="ORF">METZ01_LOCUS177166</name>
</gene>
<dbReference type="PROSITE" id="PS00018">
    <property type="entry name" value="EF_HAND_1"/>
    <property type="match status" value="2"/>
</dbReference>
<dbReference type="Pfam" id="PF00404">
    <property type="entry name" value="Dockerin_1"/>
    <property type="match status" value="1"/>
</dbReference>
<dbReference type="SUPFAM" id="SSF63446">
    <property type="entry name" value="Type I dockerin domain"/>
    <property type="match status" value="1"/>
</dbReference>
<dbReference type="EMBL" id="UINC01034064">
    <property type="protein sequence ID" value="SVB24312.1"/>
    <property type="molecule type" value="Genomic_DNA"/>
</dbReference>
<dbReference type="InterPro" id="IPR002105">
    <property type="entry name" value="Dockerin_1_rpt"/>
</dbReference>
<dbReference type="GO" id="GO:0000272">
    <property type="term" value="P:polysaccharide catabolic process"/>
    <property type="evidence" value="ECO:0007669"/>
    <property type="project" value="InterPro"/>
</dbReference>
<dbReference type="InterPro" id="IPR024079">
    <property type="entry name" value="MetalloPept_cat_dom_sf"/>
</dbReference>